<dbReference type="GO" id="GO:0008270">
    <property type="term" value="F:zinc ion binding"/>
    <property type="evidence" value="ECO:0007669"/>
    <property type="project" value="TreeGrafter"/>
</dbReference>
<evidence type="ECO:0000256" key="2">
    <source>
        <dbReference type="ARBA" id="ARBA00022723"/>
    </source>
</evidence>
<organism evidence="4 5">
    <name type="scientific">Puccinia striiformis f. sp. tritici PST-78</name>
    <dbReference type="NCBI Taxonomy" id="1165861"/>
    <lineage>
        <taxon>Eukaryota</taxon>
        <taxon>Fungi</taxon>
        <taxon>Dikarya</taxon>
        <taxon>Basidiomycota</taxon>
        <taxon>Pucciniomycotina</taxon>
        <taxon>Pucciniomycetes</taxon>
        <taxon>Pucciniales</taxon>
        <taxon>Pucciniaceae</taxon>
        <taxon>Puccinia</taxon>
    </lineage>
</organism>
<comment type="similarity">
    <text evidence="1">Belongs to the UPF0587 family.</text>
</comment>
<keyword evidence="3" id="KW-0862">Zinc</keyword>
<dbReference type="InterPro" id="IPR008584">
    <property type="entry name" value="CXXC_Zn-binding_euk"/>
</dbReference>
<gene>
    <name evidence="4" type="ORF">PSTG_02515</name>
</gene>
<dbReference type="PANTHER" id="PTHR12857">
    <property type="entry name" value="CXXC MOTIF CONTAINING ZINC BINDING PROTEIN"/>
    <property type="match status" value="1"/>
</dbReference>
<dbReference type="AlphaFoldDB" id="A0A0L0VXZ1"/>
<dbReference type="STRING" id="1165861.A0A0L0VXZ1"/>
<evidence type="ECO:0000313" key="4">
    <source>
        <dbReference type="EMBL" id="KNF04164.1"/>
    </source>
</evidence>
<proteinExistence type="inferred from homology"/>
<accession>A0A0L0VXZ1</accession>
<protein>
    <recommendedName>
        <fullName evidence="6">DUF866 domain protein</fullName>
    </recommendedName>
</protein>
<dbReference type="SUPFAM" id="SSF141678">
    <property type="entry name" value="MAL13P1.257-like"/>
    <property type="match status" value="1"/>
</dbReference>
<keyword evidence="2" id="KW-0479">Metal-binding</keyword>
<dbReference type="Pfam" id="PF05907">
    <property type="entry name" value="CXXC_Zn-b_euk"/>
    <property type="match status" value="1"/>
</dbReference>
<evidence type="ECO:0000256" key="1">
    <source>
        <dbReference type="ARBA" id="ARBA00007818"/>
    </source>
</evidence>
<sequence>MVKLSVIIRADLDNLTDLTVRDPMNYQYFFKVKCSSCHEIHKKCVEMCRSIEYPLSGSRGSANFVWKCQFCQREASASFTDLNLKTFPVYTKTHSEEQKPESLCTVECRGCEFVEYDLRGEWNCKGAESGTKFKKIEFDDGEWHDYDEKSGLPVSVTNIRTEIVRAK</sequence>
<evidence type="ECO:0000313" key="5">
    <source>
        <dbReference type="Proteomes" id="UP000054564"/>
    </source>
</evidence>
<comment type="caution">
    <text evidence="4">The sequence shown here is derived from an EMBL/GenBank/DDBJ whole genome shotgun (WGS) entry which is preliminary data.</text>
</comment>
<evidence type="ECO:0000256" key="3">
    <source>
        <dbReference type="ARBA" id="ARBA00022833"/>
    </source>
</evidence>
<dbReference type="OrthoDB" id="10248838at2759"/>
<dbReference type="PANTHER" id="PTHR12857:SF0">
    <property type="entry name" value="CXXC MOTIF CONTAINING ZINC BINDING PROTEIN"/>
    <property type="match status" value="1"/>
</dbReference>
<keyword evidence="5" id="KW-1185">Reference proteome</keyword>
<reference evidence="5" key="1">
    <citation type="submission" date="2014-03" db="EMBL/GenBank/DDBJ databases">
        <title>The Genome Sequence of Puccinia striiformis f. sp. tritici PST-78.</title>
        <authorList>
            <consortium name="The Broad Institute Genome Sequencing Platform"/>
            <person name="Cuomo C."/>
            <person name="Hulbert S."/>
            <person name="Chen X."/>
            <person name="Walker B."/>
            <person name="Young S.K."/>
            <person name="Zeng Q."/>
            <person name="Gargeya S."/>
            <person name="Fitzgerald M."/>
            <person name="Haas B."/>
            <person name="Abouelleil A."/>
            <person name="Alvarado L."/>
            <person name="Arachchi H.M."/>
            <person name="Berlin A.M."/>
            <person name="Chapman S.B."/>
            <person name="Goldberg J."/>
            <person name="Griggs A."/>
            <person name="Gujja S."/>
            <person name="Hansen M."/>
            <person name="Howarth C."/>
            <person name="Imamovic A."/>
            <person name="Larimer J."/>
            <person name="McCowan C."/>
            <person name="Montmayeur A."/>
            <person name="Murphy C."/>
            <person name="Neiman D."/>
            <person name="Pearson M."/>
            <person name="Priest M."/>
            <person name="Roberts A."/>
            <person name="Saif S."/>
            <person name="Shea T."/>
            <person name="Sisk P."/>
            <person name="Sykes S."/>
            <person name="Wortman J."/>
            <person name="Nusbaum C."/>
            <person name="Birren B."/>
        </authorList>
    </citation>
    <scope>NUCLEOTIDE SEQUENCE [LARGE SCALE GENOMIC DNA]</scope>
    <source>
        <strain evidence="5">race PST-78</strain>
    </source>
</reference>
<name>A0A0L0VXZ1_9BASI</name>
<dbReference type="EMBL" id="AJIL01000013">
    <property type="protein sequence ID" value="KNF04164.1"/>
    <property type="molecule type" value="Genomic_DNA"/>
</dbReference>
<evidence type="ECO:0008006" key="6">
    <source>
        <dbReference type="Google" id="ProtNLM"/>
    </source>
</evidence>
<dbReference type="Proteomes" id="UP000054564">
    <property type="component" value="Unassembled WGS sequence"/>
</dbReference>